<dbReference type="PROSITE" id="PS51782">
    <property type="entry name" value="LYSM"/>
    <property type="match status" value="1"/>
</dbReference>
<evidence type="ECO:0000313" key="2">
    <source>
        <dbReference type="EMBL" id="MBP1990207.1"/>
    </source>
</evidence>
<evidence type="ECO:0000313" key="3">
    <source>
        <dbReference type="Proteomes" id="UP001519287"/>
    </source>
</evidence>
<reference evidence="2 3" key="1">
    <citation type="submission" date="2021-03" db="EMBL/GenBank/DDBJ databases">
        <title>Genomic Encyclopedia of Type Strains, Phase IV (KMG-IV): sequencing the most valuable type-strain genomes for metagenomic binning, comparative biology and taxonomic classification.</title>
        <authorList>
            <person name="Goeker M."/>
        </authorList>
    </citation>
    <scope>NUCLEOTIDE SEQUENCE [LARGE SCALE GENOMIC DNA]</scope>
    <source>
        <strain evidence="2 3">DSM 26048</strain>
    </source>
</reference>
<protein>
    <recommendedName>
        <fullName evidence="1">LysM domain-containing protein</fullName>
    </recommendedName>
</protein>
<dbReference type="Gene3D" id="3.10.350.10">
    <property type="entry name" value="LysM domain"/>
    <property type="match status" value="1"/>
</dbReference>
<comment type="caution">
    <text evidence="2">The sequence shown here is derived from an EMBL/GenBank/DDBJ whole genome shotgun (WGS) entry which is preliminary data.</text>
</comment>
<name>A0ABS4IRL2_9BACL</name>
<dbReference type="CDD" id="cd00118">
    <property type="entry name" value="LysM"/>
    <property type="match status" value="1"/>
</dbReference>
<organism evidence="2 3">
    <name type="scientific">Paenibacillus eucommiae</name>
    <dbReference type="NCBI Taxonomy" id="1355755"/>
    <lineage>
        <taxon>Bacteria</taxon>
        <taxon>Bacillati</taxon>
        <taxon>Bacillota</taxon>
        <taxon>Bacilli</taxon>
        <taxon>Bacillales</taxon>
        <taxon>Paenibacillaceae</taxon>
        <taxon>Paenibacillus</taxon>
    </lineage>
</organism>
<accession>A0ABS4IRL2</accession>
<sequence length="257" mass="29068">MAEEQKYNGYEIYLSYDNEYEGFRIPILPEEIEVKESGNGKTYEILGQGGGTEETRAGEINVIKNPSLREVSFSGIFPALTSLSNSYIEVKHEIFEPMRYIRFIRSWMASKRPIRFIFIGSQTLSQQERNVTITGDLNFPASIESFDWKEVAGSPGDIEYTLQLKEYVFYSARKAVVKTQPDGEKVVVQQPSARLNEKVVPDKYITQPGDTLPQIAMKFYNQDSSRAEDIRKLNGISQAEALASSLKSGLVLKLPKN</sequence>
<dbReference type="RefSeq" id="WP_209970996.1">
    <property type="nucleotide sequence ID" value="NZ_JAGGLB010000004.1"/>
</dbReference>
<gene>
    <name evidence="2" type="ORF">J2Z66_001805</name>
</gene>
<proteinExistence type="predicted"/>
<dbReference type="InterPro" id="IPR018392">
    <property type="entry name" value="LysM"/>
</dbReference>
<evidence type="ECO:0000259" key="1">
    <source>
        <dbReference type="PROSITE" id="PS51782"/>
    </source>
</evidence>
<dbReference type="InterPro" id="IPR036779">
    <property type="entry name" value="LysM_dom_sf"/>
</dbReference>
<keyword evidence="3" id="KW-1185">Reference proteome</keyword>
<feature type="domain" description="LysM" evidence="1">
    <location>
        <begin position="202"/>
        <end position="254"/>
    </location>
</feature>
<dbReference type="Proteomes" id="UP001519287">
    <property type="component" value="Unassembled WGS sequence"/>
</dbReference>
<dbReference type="EMBL" id="JAGGLB010000004">
    <property type="protein sequence ID" value="MBP1990207.1"/>
    <property type="molecule type" value="Genomic_DNA"/>
</dbReference>